<comment type="caution">
    <text evidence="4">The sequence shown here is derived from an EMBL/GenBank/DDBJ whole genome shotgun (WGS) entry which is preliminary data.</text>
</comment>
<name>A0A9W9Z8Q0_9CNID</name>
<keyword evidence="1" id="KW-0732">Signal</keyword>
<organism evidence="4 5">
    <name type="scientific">Desmophyllum pertusum</name>
    <dbReference type="NCBI Taxonomy" id="174260"/>
    <lineage>
        <taxon>Eukaryota</taxon>
        <taxon>Metazoa</taxon>
        <taxon>Cnidaria</taxon>
        <taxon>Anthozoa</taxon>
        <taxon>Hexacorallia</taxon>
        <taxon>Scleractinia</taxon>
        <taxon>Caryophylliina</taxon>
        <taxon>Caryophylliidae</taxon>
        <taxon>Desmophyllum</taxon>
    </lineage>
</organism>
<accession>A0A9W9Z8Q0</accession>
<gene>
    <name evidence="4" type="ORF">OS493_031521</name>
</gene>
<dbReference type="InterPro" id="IPR048788">
    <property type="entry name" value="CATSPERB_2nd"/>
</dbReference>
<feature type="chain" id="PRO_5040863228" evidence="1">
    <location>
        <begin position="25"/>
        <end position="858"/>
    </location>
</feature>
<evidence type="ECO:0000256" key="1">
    <source>
        <dbReference type="SAM" id="SignalP"/>
    </source>
</evidence>
<proteinExistence type="predicted"/>
<evidence type="ECO:0000259" key="2">
    <source>
        <dbReference type="Pfam" id="PF21548"/>
    </source>
</evidence>
<dbReference type="OrthoDB" id="2159869at2759"/>
<dbReference type="EMBL" id="MU826386">
    <property type="protein sequence ID" value="KAJ7376925.1"/>
    <property type="molecule type" value="Genomic_DNA"/>
</dbReference>
<reference evidence="4" key="1">
    <citation type="submission" date="2023-01" db="EMBL/GenBank/DDBJ databases">
        <title>Genome assembly of the deep-sea coral Lophelia pertusa.</title>
        <authorList>
            <person name="Herrera S."/>
            <person name="Cordes E."/>
        </authorList>
    </citation>
    <scope>NUCLEOTIDE SEQUENCE</scope>
    <source>
        <strain evidence="4">USNM1676648</strain>
        <tissue evidence="4">Polyp</tissue>
    </source>
</reference>
<dbReference type="PANTHER" id="PTHR14705">
    <property type="entry name" value="CATION CHANNEL SPERM-ASSOCIATED PROTEIN SUBUNIT BETA"/>
    <property type="match status" value="1"/>
</dbReference>
<evidence type="ECO:0000313" key="5">
    <source>
        <dbReference type="Proteomes" id="UP001163046"/>
    </source>
</evidence>
<feature type="signal peptide" evidence="1">
    <location>
        <begin position="1"/>
        <end position="24"/>
    </location>
</feature>
<feature type="domain" description="CATSPERB head" evidence="3">
    <location>
        <begin position="456"/>
        <end position="623"/>
    </location>
</feature>
<dbReference type="Pfam" id="PF21548">
    <property type="entry name" value="CATSPERB_2nd"/>
    <property type="match status" value="1"/>
</dbReference>
<dbReference type="AlphaFoldDB" id="A0A9W9Z8Q0"/>
<dbReference type="InterPro" id="IPR053903">
    <property type="entry name" value="CATSPERB_head"/>
</dbReference>
<protein>
    <submittedName>
        <fullName evidence="4">Uncharacterized protein</fullName>
    </submittedName>
</protein>
<keyword evidence="5" id="KW-1185">Reference proteome</keyword>
<dbReference type="GO" id="GO:0005929">
    <property type="term" value="C:cilium"/>
    <property type="evidence" value="ECO:0007669"/>
    <property type="project" value="TreeGrafter"/>
</dbReference>
<evidence type="ECO:0000259" key="3">
    <source>
        <dbReference type="Pfam" id="PF22830"/>
    </source>
</evidence>
<feature type="domain" description="Cation channel sperm-associated auxiliary subunit beta 2nd" evidence="2">
    <location>
        <begin position="98"/>
        <end position="398"/>
    </location>
</feature>
<dbReference type="Proteomes" id="UP001163046">
    <property type="component" value="Unassembled WGS sequence"/>
</dbReference>
<dbReference type="PANTHER" id="PTHR14705:SF0">
    <property type="entry name" value="CATION CHANNEL SPERM-ASSOCIATED AUXILIARY SUBUNIT BETA"/>
    <property type="match status" value="1"/>
</dbReference>
<sequence>MSASSSFFLLAVHFMSTLLQTSNSNAFIYNGERGTVEAVIFTDLSSQFSEPYNVLYFKDSSLAVHCQLRNQSNDTTSTRNALVNQYFVQGVVVLAPVFEVEQSFTGCYLAVTHGSFTPNTTQWYDLLHRSSGDPDTYSICKETSFTDCEKLSILDFTVVDNYILIVTNKGLIRSESMDEAARGVNKTKLKFYHVTNIHSIIDQAFKDGTMKRGRIKLYHTAQCDGHVTSIKEHVTHLIYTLADEQRSILLTSEPPFDKWSSFELPDPLTEFLVLGVAWDIQRNTMVLLTRELNKVRFLVAVLDPQTSQLLQPVFRFPENVSFTRVTLHAHTHVIFVYGSQVWLSLDGGNSFDKVLDTHLRGDSVSSLFANSLGDAFVLVTSLGAVYSGWSGIARVSQIEPAASYSNCSFKIANFQHQKSVNIICVRNTSTVLTFNTYSIDLASQIKADTTVLFRPLLVNFVSEKEVEFWAFCGDTFFSDHIGCLESFQQSDVGRVLRTRHGGSALITGVQKSTDTSDFSARVTALIIKPITLVDKSDSPALHFTLQANITGSYAYLQLHNSMNASGWRGEDIGKTVRLSNGINLILTGCESLSFATGRLPASWNDTGTYVGVFEEGTWFLIDFRPFHAFRPIGSPVLRVRQTDDDRALVEIANDDQFAFSSEIIGDVLKYGRGWGLIASVVSTSASIITSDNIIPGNYTDNWGVYKTHSNTYIPYIPNPQFQGWWLAEDECRHFLVEDPPSRLELYHLDSSENLSFTLRAISKAIIDGNPTEPLLRLYIGNTLLFYVESSYRYSNMNHTLHVTLTKRPFISGISSISVRLHQTASLLCKEASYTVHGGCPPTKSCVSCTRYYFLWMTF</sequence>
<dbReference type="GO" id="GO:0036128">
    <property type="term" value="C:CatSper complex"/>
    <property type="evidence" value="ECO:0007669"/>
    <property type="project" value="InterPro"/>
</dbReference>
<dbReference type="InterPro" id="IPR028748">
    <property type="entry name" value="CATSPERB"/>
</dbReference>
<evidence type="ECO:0000313" key="4">
    <source>
        <dbReference type="EMBL" id="KAJ7376925.1"/>
    </source>
</evidence>
<dbReference type="Pfam" id="PF22830">
    <property type="entry name" value="CATSPERB_head"/>
    <property type="match status" value="1"/>
</dbReference>